<feature type="compositionally biased region" description="Polar residues" evidence="1">
    <location>
        <begin position="123"/>
        <end position="133"/>
    </location>
</feature>
<reference evidence="3" key="1">
    <citation type="submission" date="2024-06" db="EMBL/GenBank/DDBJ databases">
        <authorList>
            <person name="Wu L."/>
        </authorList>
    </citation>
    <scope>NUCLEOTIDE SEQUENCE</scope>
    <source>
        <strain evidence="3">W17</strain>
    </source>
</reference>
<dbReference type="EMBL" id="CP158490">
    <property type="protein sequence ID" value="XBY21983.1"/>
    <property type="molecule type" value="Genomic_DNA"/>
</dbReference>
<dbReference type="EMBL" id="CP158490">
    <property type="protein sequence ID" value="XBY26341.1"/>
    <property type="molecule type" value="Genomic_DNA"/>
</dbReference>
<gene>
    <name evidence="3" type="ORF">ABCR88_11085</name>
    <name evidence="2" type="ORF">ABCR88_21030</name>
</gene>
<protein>
    <submittedName>
        <fullName evidence="3">Uncharacterized protein</fullName>
    </submittedName>
</protein>
<dbReference type="AlphaFoldDB" id="A0AAU7X0V4"/>
<feature type="region of interest" description="Disordered" evidence="1">
    <location>
        <begin position="114"/>
        <end position="133"/>
    </location>
</feature>
<evidence type="ECO:0000256" key="1">
    <source>
        <dbReference type="SAM" id="MobiDB-lite"/>
    </source>
</evidence>
<name>A0AAU7X0V4_9PSED</name>
<organism evidence="3">
    <name type="scientific">Pseudomonas sp. W17</name>
    <dbReference type="NCBI Taxonomy" id="3144407"/>
    <lineage>
        <taxon>Bacteria</taxon>
        <taxon>Pseudomonadati</taxon>
        <taxon>Pseudomonadota</taxon>
        <taxon>Gammaproteobacteria</taxon>
        <taxon>Pseudomonadales</taxon>
        <taxon>Pseudomonadaceae</taxon>
        <taxon>Pseudomonas</taxon>
    </lineage>
</organism>
<evidence type="ECO:0000313" key="3">
    <source>
        <dbReference type="EMBL" id="XBY26341.1"/>
    </source>
</evidence>
<sequence length="133" mass="15036">MKARVEKKLSKRLVGLYPGLYGKAWRDDEPSELAYEQRSSVRHVLSVGGGLDYWGEGQDAYTCWADWAMNWPWHGPFEAYPEGHQHQFFPNTEGFKPTTRNLLALAAECEHLSRKAKQESARPGSSQPAVGKT</sequence>
<evidence type="ECO:0000313" key="2">
    <source>
        <dbReference type="EMBL" id="XBY21983.1"/>
    </source>
</evidence>
<dbReference type="RefSeq" id="WP_350403431.1">
    <property type="nucleotide sequence ID" value="NZ_CP158490.1"/>
</dbReference>
<proteinExistence type="predicted"/>
<accession>A0AAU7X0V4</accession>